<evidence type="ECO:0000256" key="2">
    <source>
        <dbReference type="ARBA" id="ARBA00004496"/>
    </source>
</evidence>
<evidence type="ECO:0000256" key="8">
    <source>
        <dbReference type="ARBA" id="ARBA00023242"/>
    </source>
</evidence>
<dbReference type="EMBL" id="JANEYG010000002">
    <property type="protein sequence ID" value="KAJ8924884.1"/>
    <property type="molecule type" value="Genomic_DNA"/>
</dbReference>
<evidence type="ECO:0000313" key="12">
    <source>
        <dbReference type="EMBL" id="KAJ8924884.1"/>
    </source>
</evidence>
<evidence type="ECO:0000256" key="5">
    <source>
        <dbReference type="ARBA" id="ARBA00022664"/>
    </source>
</evidence>
<comment type="function">
    <text evidence="10">Protein associated with the U5 snRNP, during its maturation and its post-splicing recycling and which is required for spliceosomal tri-snRNP complex assembly in the nucleus. Has a molecular sequestering activity and transiently hinders SNRNP200 binding sites for constitutive splicing factors that intervene later during the assembly of the spliceosome and splicing. Together with its molecular sequestering activity, may also function as a molecular adapter and placeholder, coordinating the assembly of the U5 snRNP and its association with the U4/U6 di-snRNP.</text>
</comment>
<dbReference type="GO" id="GO:0005681">
    <property type="term" value="C:spliceosomal complex"/>
    <property type="evidence" value="ECO:0007669"/>
    <property type="project" value="UniProtKB-KW"/>
</dbReference>
<evidence type="ECO:0000256" key="9">
    <source>
        <dbReference type="ARBA" id="ARBA00035304"/>
    </source>
</evidence>
<dbReference type="GO" id="GO:0005737">
    <property type="term" value="C:cytoplasm"/>
    <property type="evidence" value="ECO:0007669"/>
    <property type="project" value="UniProtKB-SubCell"/>
</dbReference>
<dbReference type="InterPro" id="IPR029338">
    <property type="entry name" value="TSSC4"/>
</dbReference>
<proteinExistence type="inferred from homology"/>
<keyword evidence="5" id="KW-0507">mRNA processing</keyword>
<feature type="compositionally biased region" description="Basic residues" evidence="11">
    <location>
        <begin position="205"/>
        <end position="214"/>
    </location>
</feature>
<keyword evidence="6" id="KW-0747">Spliceosome</keyword>
<keyword evidence="7" id="KW-0508">mRNA splicing</keyword>
<evidence type="ECO:0000256" key="6">
    <source>
        <dbReference type="ARBA" id="ARBA00022728"/>
    </source>
</evidence>
<gene>
    <name evidence="12" type="ORF">NQ315_001039</name>
</gene>
<keyword evidence="13" id="KW-1185">Reference proteome</keyword>
<dbReference type="AlphaFoldDB" id="A0AAV8WEB0"/>
<evidence type="ECO:0000256" key="11">
    <source>
        <dbReference type="SAM" id="MobiDB-lite"/>
    </source>
</evidence>
<dbReference type="GO" id="GO:0006397">
    <property type="term" value="P:mRNA processing"/>
    <property type="evidence" value="ECO:0007669"/>
    <property type="project" value="UniProtKB-KW"/>
</dbReference>
<keyword evidence="8" id="KW-0539">Nucleus</keyword>
<protein>
    <recommendedName>
        <fullName evidence="9">U5 small nuclear ribonucleoprotein TSSC4</fullName>
    </recommendedName>
</protein>
<sequence>MKDKQYETDNSDTSFSLHATTTNADFAQRQKSIFDQLNVLENTRRSTADPAGPSVAMDTDEQVGESPDRTLRRNQRSITKHFRGKESIFKKPQNPIPKNYLSRIPDFKKNPHKWTRYSLEDVRDEDMSDECNTRTALAFLKELRDRKAKSTQEKMERLPDKIVFNKNVASTSVTPKEEQEESWGVSKPTFRSSKLIMPEYVVGQKVKKEKKSRGNKADRGKELKLDHLHDEEEDE</sequence>
<comment type="subcellular location">
    <subcellularLocation>
        <location evidence="2">Cytoplasm</location>
    </subcellularLocation>
    <subcellularLocation>
        <location evidence="1">Nucleus</location>
    </subcellularLocation>
</comment>
<comment type="similarity">
    <text evidence="3">Belongs to the TSSC4 family.</text>
</comment>
<comment type="caution">
    <text evidence="12">The sequence shown here is derived from an EMBL/GenBank/DDBJ whole genome shotgun (WGS) entry which is preliminary data.</text>
</comment>
<evidence type="ECO:0000256" key="1">
    <source>
        <dbReference type="ARBA" id="ARBA00004123"/>
    </source>
</evidence>
<organism evidence="12 13">
    <name type="scientific">Exocentrus adspersus</name>
    <dbReference type="NCBI Taxonomy" id="1586481"/>
    <lineage>
        <taxon>Eukaryota</taxon>
        <taxon>Metazoa</taxon>
        <taxon>Ecdysozoa</taxon>
        <taxon>Arthropoda</taxon>
        <taxon>Hexapoda</taxon>
        <taxon>Insecta</taxon>
        <taxon>Pterygota</taxon>
        <taxon>Neoptera</taxon>
        <taxon>Endopterygota</taxon>
        <taxon>Coleoptera</taxon>
        <taxon>Polyphaga</taxon>
        <taxon>Cucujiformia</taxon>
        <taxon>Chrysomeloidea</taxon>
        <taxon>Cerambycidae</taxon>
        <taxon>Lamiinae</taxon>
        <taxon>Acanthocinini</taxon>
        <taxon>Exocentrus</taxon>
    </lineage>
</organism>
<dbReference type="GO" id="GO:0008380">
    <property type="term" value="P:RNA splicing"/>
    <property type="evidence" value="ECO:0007669"/>
    <property type="project" value="UniProtKB-KW"/>
</dbReference>
<dbReference type="PANTHER" id="PTHR13445:SF3">
    <property type="entry name" value="U5 SMALL NUCLEAR RIBONUCLEOPROTEIN TSSC4"/>
    <property type="match status" value="1"/>
</dbReference>
<evidence type="ECO:0000313" key="13">
    <source>
        <dbReference type="Proteomes" id="UP001159042"/>
    </source>
</evidence>
<dbReference type="Proteomes" id="UP001159042">
    <property type="component" value="Unassembled WGS sequence"/>
</dbReference>
<dbReference type="PANTHER" id="PTHR13445">
    <property type="entry name" value="TUMOR SUPPRESSING SUBTRANSFERABLE CANDIDATE 4 TSSC4"/>
    <property type="match status" value="1"/>
</dbReference>
<accession>A0AAV8WEB0</accession>
<evidence type="ECO:0000256" key="7">
    <source>
        <dbReference type="ARBA" id="ARBA00023187"/>
    </source>
</evidence>
<reference evidence="12 13" key="1">
    <citation type="journal article" date="2023" name="Insect Mol. Biol.">
        <title>Genome sequencing provides insights into the evolution of gene families encoding plant cell wall-degrading enzymes in longhorned beetles.</title>
        <authorList>
            <person name="Shin N.R."/>
            <person name="Okamura Y."/>
            <person name="Kirsch R."/>
            <person name="Pauchet Y."/>
        </authorList>
    </citation>
    <scope>NUCLEOTIDE SEQUENCE [LARGE SCALE GENOMIC DNA]</scope>
    <source>
        <strain evidence="12">EAD_L_NR</strain>
    </source>
</reference>
<feature type="region of interest" description="Disordered" evidence="11">
    <location>
        <begin position="205"/>
        <end position="235"/>
    </location>
</feature>
<evidence type="ECO:0000256" key="10">
    <source>
        <dbReference type="ARBA" id="ARBA00045970"/>
    </source>
</evidence>
<dbReference type="Pfam" id="PF15264">
    <property type="entry name" value="TSSC4"/>
    <property type="match status" value="1"/>
</dbReference>
<feature type="region of interest" description="Disordered" evidence="11">
    <location>
        <begin position="169"/>
        <end position="188"/>
    </location>
</feature>
<name>A0AAV8WEB0_9CUCU</name>
<feature type="compositionally biased region" description="Basic and acidic residues" evidence="11">
    <location>
        <begin position="215"/>
        <end position="235"/>
    </location>
</feature>
<evidence type="ECO:0000256" key="3">
    <source>
        <dbReference type="ARBA" id="ARBA00010362"/>
    </source>
</evidence>
<evidence type="ECO:0000256" key="4">
    <source>
        <dbReference type="ARBA" id="ARBA00022490"/>
    </source>
</evidence>
<feature type="region of interest" description="Disordered" evidence="11">
    <location>
        <begin position="44"/>
        <end position="66"/>
    </location>
</feature>
<keyword evidence="4" id="KW-0963">Cytoplasm</keyword>